<gene>
    <name evidence="1" type="ORF">SAMN06265377_3609</name>
</gene>
<sequence length="122" mass="14452">MKEPQTDRGNIAILRDIEINQTRPNNAMLLSLFGESIKEEKPTRREKKPVKKELEKNIGKIEITVLKIHYERLMDKMEMLKRESQYVIDHVTLVKPSFGKPYLRLEITEGELENYKRTIKNL</sequence>
<dbReference type="EMBL" id="OBEH01000007">
    <property type="protein sequence ID" value="SNZ01764.1"/>
    <property type="molecule type" value="Genomic_DNA"/>
</dbReference>
<organism evidence="1 2">
    <name type="scientific">Flagellimonas pacifica</name>
    <dbReference type="NCBI Taxonomy" id="1247520"/>
    <lineage>
        <taxon>Bacteria</taxon>
        <taxon>Pseudomonadati</taxon>
        <taxon>Bacteroidota</taxon>
        <taxon>Flavobacteriia</taxon>
        <taxon>Flavobacteriales</taxon>
        <taxon>Flavobacteriaceae</taxon>
        <taxon>Flagellimonas</taxon>
    </lineage>
</organism>
<dbReference type="RefSeq" id="WP_097047203.1">
    <property type="nucleotide sequence ID" value="NZ_OBEH01000007.1"/>
</dbReference>
<name>A0A285MX66_9FLAO</name>
<evidence type="ECO:0000313" key="2">
    <source>
        <dbReference type="Proteomes" id="UP000219048"/>
    </source>
</evidence>
<proteinExistence type="predicted"/>
<protein>
    <submittedName>
        <fullName evidence="1">Uncharacterized protein</fullName>
    </submittedName>
</protein>
<evidence type="ECO:0000313" key="1">
    <source>
        <dbReference type="EMBL" id="SNZ01764.1"/>
    </source>
</evidence>
<keyword evidence="2" id="KW-1185">Reference proteome</keyword>
<dbReference type="Proteomes" id="UP000219048">
    <property type="component" value="Unassembled WGS sequence"/>
</dbReference>
<accession>A0A285MX66</accession>
<dbReference type="AlphaFoldDB" id="A0A285MX66"/>
<dbReference type="OrthoDB" id="1441069at2"/>
<reference evidence="2" key="1">
    <citation type="submission" date="2017-09" db="EMBL/GenBank/DDBJ databases">
        <authorList>
            <person name="Varghese N."/>
            <person name="Submissions S."/>
        </authorList>
    </citation>
    <scope>NUCLEOTIDE SEQUENCE [LARGE SCALE GENOMIC DNA]</scope>
    <source>
        <strain evidence="2">DSM 25885</strain>
    </source>
</reference>